<sequence length="543" mass="60418">MAIETVTIINNSGKIITNGKHLFGLFKEAKASYQEKKAALKAERAIKRSNTYDVASLPQYYDEVEYITPKGRRVSHDDVNSHTSSRRSHRSRHSRAETGASRSQARPALTESNLRTLSEVSSTAPSQAPVAYRSPYAETVPWESALSRPTLHQHRMVPVEYDDDVPPPVQYPYQNSQVFRSSSDPALRPRKEKEIDMDLAYGNVPPDLESRVDLDPAYKAAQKEQQAHTLMERIESLLTEAHCLHHTANHMIEHLKQKPDAAAAVALTLAELSALLGKMSPSFLGAVKAGSPAVFALLASPQFLIAAGLTVGVTVVMFGGWKIIKRIKEAKQLEAGIAMSSLPPMQHYSVGDLPMGRQPYPMSEHSAGFDEALVLEDELSTIESWRRGIAPFGEDESADLELISPEADRAMRSQYGGDDARTERSVRTSKTSRTHKTTKSSKSHKSKSRAADDMDIPERKSSKAFKDSDRASEVGSEKSHRSHRSSASKRTERTKLKAIEDGSRDRENTIDMVIRPKKDNMLKNMFKKKKERDESSRLESVLA</sequence>
<feature type="compositionally biased region" description="Basic residues" evidence="1">
    <location>
        <begin position="84"/>
        <end position="93"/>
    </location>
</feature>
<dbReference type="Proteomes" id="UP000829685">
    <property type="component" value="Unassembled WGS sequence"/>
</dbReference>
<feature type="compositionally biased region" description="Basic and acidic residues" evidence="1">
    <location>
        <begin position="489"/>
        <end position="513"/>
    </location>
</feature>
<evidence type="ECO:0000313" key="4">
    <source>
        <dbReference type="Proteomes" id="UP000829685"/>
    </source>
</evidence>
<feature type="compositionally biased region" description="Polar residues" evidence="1">
    <location>
        <begin position="100"/>
        <end position="126"/>
    </location>
</feature>
<feature type="transmembrane region" description="Helical" evidence="2">
    <location>
        <begin position="303"/>
        <end position="324"/>
    </location>
</feature>
<evidence type="ECO:0000256" key="2">
    <source>
        <dbReference type="SAM" id="Phobius"/>
    </source>
</evidence>
<name>A0A9P9WWE6_9PEZI</name>
<organism evidence="3 4">
    <name type="scientific">Neoarthrinium moseri</name>
    <dbReference type="NCBI Taxonomy" id="1658444"/>
    <lineage>
        <taxon>Eukaryota</taxon>
        <taxon>Fungi</taxon>
        <taxon>Dikarya</taxon>
        <taxon>Ascomycota</taxon>
        <taxon>Pezizomycotina</taxon>
        <taxon>Sordariomycetes</taxon>
        <taxon>Xylariomycetidae</taxon>
        <taxon>Amphisphaeriales</taxon>
        <taxon>Apiosporaceae</taxon>
        <taxon>Neoarthrinium</taxon>
    </lineage>
</organism>
<dbReference type="EMBL" id="JAFIMR010000002">
    <property type="protein sequence ID" value="KAI1880513.1"/>
    <property type="molecule type" value="Genomic_DNA"/>
</dbReference>
<feature type="region of interest" description="Disordered" evidence="1">
    <location>
        <begin position="411"/>
        <end position="513"/>
    </location>
</feature>
<evidence type="ECO:0000256" key="1">
    <source>
        <dbReference type="SAM" id="MobiDB-lite"/>
    </source>
</evidence>
<comment type="caution">
    <text evidence="3">The sequence shown here is derived from an EMBL/GenBank/DDBJ whole genome shotgun (WGS) entry which is preliminary data.</text>
</comment>
<keyword evidence="4" id="KW-1185">Reference proteome</keyword>
<proteinExistence type="predicted"/>
<gene>
    <name evidence="3" type="ORF">JX265_000753</name>
</gene>
<evidence type="ECO:0000313" key="3">
    <source>
        <dbReference type="EMBL" id="KAI1880513.1"/>
    </source>
</evidence>
<feature type="compositionally biased region" description="Basic and acidic residues" evidence="1">
    <location>
        <begin position="449"/>
        <end position="479"/>
    </location>
</feature>
<protein>
    <submittedName>
        <fullName evidence="3">Uncharacterized protein</fullName>
    </submittedName>
</protein>
<reference evidence="3" key="1">
    <citation type="submission" date="2021-03" db="EMBL/GenBank/DDBJ databases">
        <title>Revisited historic fungal species revealed as producer of novel bioactive compounds through whole genome sequencing and comparative genomics.</title>
        <authorList>
            <person name="Vignolle G.A."/>
            <person name="Hochenegger N."/>
            <person name="Mach R.L."/>
            <person name="Mach-Aigner A.R."/>
            <person name="Javad Rahimi M."/>
            <person name="Salim K.A."/>
            <person name="Chan C.M."/>
            <person name="Lim L.B.L."/>
            <person name="Cai F."/>
            <person name="Druzhinina I.S."/>
            <person name="U'Ren J.M."/>
            <person name="Derntl C."/>
        </authorList>
    </citation>
    <scope>NUCLEOTIDE SEQUENCE</scope>
    <source>
        <strain evidence="3">TUCIM 5799</strain>
    </source>
</reference>
<accession>A0A9P9WWE6</accession>
<keyword evidence="2" id="KW-1133">Transmembrane helix</keyword>
<keyword evidence="2" id="KW-0812">Transmembrane</keyword>
<feature type="region of interest" description="Disordered" evidence="1">
    <location>
        <begin position="72"/>
        <end position="126"/>
    </location>
</feature>
<dbReference type="AlphaFoldDB" id="A0A9P9WWE6"/>
<feature type="compositionally biased region" description="Basic residues" evidence="1">
    <location>
        <begin position="430"/>
        <end position="448"/>
    </location>
</feature>
<keyword evidence="2" id="KW-0472">Membrane</keyword>